<name>A0A2M6WDK5_9BACT</name>
<comment type="caution">
    <text evidence="1">The sequence shown here is derived from an EMBL/GenBank/DDBJ whole genome shotgun (WGS) entry which is preliminary data.</text>
</comment>
<dbReference type="Proteomes" id="UP000230543">
    <property type="component" value="Unassembled WGS sequence"/>
</dbReference>
<organism evidence="1 2">
    <name type="scientific">Candidatus Komeilibacteria bacterium CG10_big_fil_rev_8_21_14_0_10_41_13</name>
    <dbReference type="NCBI Taxonomy" id="1974476"/>
    <lineage>
        <taxon>Bacteria</taxon>
        <taxon>Candidatus Komeiliibacteriota</taxon>
    </lineage>
</organism>
<dbReference type="EMBL" id="PFBO01000004">
    <property type="protein sequence ID" value="PIT90825.1"/>
    <property type="molecule type" value="Genomic_DNA"/>
</dbReference>
<evidence type="ECO:0000313" key="2">
    <source>
        <dbReference type="Proteomes" id="UP000230543"/>
    </source>
</evidence>
<protein>
    <submittedName>
        <fullName evidence="1">Uncharacterized protein</fullName>
    </submittedName>
</protein>
<dbReference type="AlphaFoldDB" id="A0A2M6WDK5"/>
<reference evidence="2" key="1">
    <citation type="submission" date="2017-09" db="EMBL/GenBank/DDBJ databases">
        <title>Depth-based differentiation of microbial function through sediment-hosted aquifers and enrichment of novel symbionts in the deep terrestrial subsurface.</title>
        <authorList>
            <person name="Probst A.J."/>
            <person name="Ladd B."/>
            <person name="Jarett J.K."/>
            <person name="Geller-Mcgrath D.E."/>
            <person name="Sieber C.M.K."/>
            <person name="Emerson J.B."/>
            <person name="Anantharaman K."/>
            <person name="Thomas B.C."/>
            <person name="Malmstrom R."/>
            <person name="Stieglmeier M."/>
            <person name="Klingl A."/>
            <person name="Woyke T."/>
            <person name="Ryan C.M."/>
            <person name="Banfield J.F."/>
        </authorList>
    </citation>
    <scope>NUCLEOTIDE SEQUENCE [LARGE SCALE GENOMIC DNA]</scope>
</reference>
<evidence type="ECO:0000313" key="1">
    <source>
        <dbReference type="EMBL" id="PIT90825.1"/>
    </source>
</evidence>
<proteinExistence type="predicted"/>
<sequence length="206" mass="23446">MSFEASGHIVEEELIGSQSVLSEIEKRHAIEYEKYDICLERVERVQDIKKLPFDPENPDAQRYPFAAGLHKSVVEELALQIEDFKASQLRLYTAVGSILDVKHGVDGFLKLNHAGKQITVTFDVTMNTAKRDYKSDVIIEIPDEGFDTSPAEDGNGIVDQELLDDVLHRYRRAIALLFKSKIKSFNRRQFSRRQNTNKQQGTGTYG</sequence>
<gene>
    <name evidence="1" type="ORF">COU22_00040</name>
</gene>
<accession>A0A2M6WDK5</accession>